<dbReference type="GO" id="GO:0046872">
    <property type="term" value="F:metal ion binding"/>
    <property type="evidence" value="ECO:0007669"/>
    <property type="project" value="UniProtKB-KW"/>
</dbReference>
<dbReference type="GO" id="GO:0003824">
    <property type="term" value="F:catalytic activity"/>
    <property type="evidence" value="ECO:0007669"/>
    <property type="project" value="InterPro"/>
</dbReference>
<dbReference type="CDD" id="cd01335">
    <property type="entry name" value="Radical_SAM"/>
    <property type="match status" value="1"/>
</dbReference>
<dbReference type="InterPro" id="IPR058240">
    <property type="entry name" value="rSAM_sf"/>
</dbReference>
<dbReference type="EMBL" id="UINC01093845">
    <property type="protein sequence ID" value="SVC48590.1"/>
    <property type="molecule type" value="Genomic_DNA"/>
</dbReference>
<dbReference type="Gene3D" id="3.20.20.70">
    <property type="entry name" value="Aldolase class I"/>
    <property type="match status" value="1"/>
</dbReference>
<keyword evidence="4" id="KW-0411">Iron-sulfur</keyword>
<keyword evidence="1" id="KW-0949">S-adenosyl-L-methionine</keyword>
<dbReference type="AlphaFoldDB" id="A0A382MIW8"/>
<accession>A0A382MIW8</accession>
<evidence type="ECO:0000313" key="6">
    <source>
        <dbReference type="EMBL" id="SVC48590.1"/>
    </source>
</evidence>
<gene>
    <name evidence="6" type="ORF">METZ01_LOCUS301444</name>
</gene>
<dbReference type="Pfam" id="PF04055">
    <property type="entry name" value="Radical_SAM"/>
    <property type="match status" value="1"/>
</dbReference>
<dbReference type="InterPro" id="IPR050377">
    <property type="entry name" value="Radical_SAM_PqqE_MftC-like"/>
</dbReference>
<dbReference type="PANTHER" id="PTHR11228:SF7">
    <property type="entry name" value="PQQA PEPTIDE CYCLASE"/>
    <property type="match status" value="1"/>
</dbReference>
<sequence>FMNNNNSSRGIQTIRDTRENKLVQTDKFANISKVKPLNFIHHLYKSINKKNQLPSYFIFFPTSRCNLSCSHCFYHDSLNKRFNELTLDEIDTFSKTMDPLLTLALTGGEPYLRHDLDQIARIFYNNTRVPILNIPSNGWYLEKMDRQIRNIMKWCPEVYLNQMISIDGLEEDHDKIRM</sequence>
<proteinExistence type="predicted"/>
<evidence type="ECO:0000256" key="3">
    <source>
        <dbReference type="ARBA" id="ARBA00023004"/>
    </source>
</evidence>
<evidence type="ECO:0000256" key="1">
    <source>
        <dbReference type="ARBA" id="ARBA00022691"/>
    </source>
</evidence>
<dbReference type="SFLD" id="SFLDG01067">
    <property type="entry name" value="SPASM/twitch_domain_containing"/>
    <property type="match status" value="1"/>
</dbReference>
<dbReference type="GO" id="GO:0051536">
    <property type="term" value="F:iron-sulfur cluster binding"/>
    <property type="evidence" value="ECO:0007669"/>
    <property type="project" value="UniProtKB-KW"/>
</dbReference>
<protein>
    <recommendedName>
        <fullName evidence="5">Radical SAM core domain-containing protein</fullName>
    </recommendedName>
</protein>
<organism evidence="6">
    <name type="scientific">marine metagenome</name>
    <dbReference type="NCBI Taxonomy" id="408172"/>
    <lineage>
        <taxon>unclassified sequences</taxon>
        <taxon>metagenomes</taxon>
        <taxon>ecological metagenomes</taxon>
    </lineage>
</organism>
<dbReference type="SUPFAM" id="SSF102114">
    <property type="entry name" value="Radical SAM enzymes"/>
    <property type="match status" value="1"/>
</dbReference>
<evidence type="ECO:0000259" key="5">
    <source>
        <dbReference type="Pfam" id="PF04055"/>
    </source>
</evidence>
<keyword evidence="2" id="KW-0479">Metal-binding</keyword>
<dbReference type="InterPro" id="IPR013785">
    <property type="entry name" value="Aldolase_TIM"/>
</dbReference>
<name>A0A382MIW8_9ZZZZ</name>
<evidence type="ECO:0000256" key="2">
    <source>
        <dbReference type="ARBA" id="ARBA00022723"/>
    </source>
</evidence>
<dbReference type="PANTHER" id="PTHR11228">
    <property type="entry name" value="RADICAL SAM DOMAIN PROTEIN"/>
    <property type="match status" value="1"/>
</dbReference>
<dbReference type="InterPro" id="IPR007197">
    <property type="entry name" value="rSAM"/>
</dbReference>
<keyword evidence="3" id="KW-0408">Iron</keyword>
<reference evidence="6" key="1">
    <citation type="submission" date="2018-05" db="EMBL/GenBank/DDBJ databases">
        <authorList>
            <person name="Lanie J.A."/>
            <person name="Ng W.-L."/>
            <person name="Kazmierczak K.M."/>
            <person name="Andrzejewski T.M."/>
            <person name="Davidsen T.M."/>
            <person name="Wayne K.J."/>
            <person name="Tettelin H."/>
            <person name="Glass J.I."/>
            <person name="Rusch D."/>
            <person name="Podicherti R."/>
            <person name="Tsui H.-C.T."/>
            <person name="Winkler M.E."/>
        </authorList>
    </citation>
    <scope>NUCLEOTIDE SEQUENCE</scope>
</reference>
<feature type="domain" description="Radical SAM core" evidence="5">
    <location>
        <begin position="61"/>
        <end position="151"/>
    </location>
</feature>
<feature type="non-terminal residue" evidence="6">
    <location>
        <position position="1"/>
    </location>
</feature>
<evidence type="ECO:0000256" key="4">
    <source>
        <dbReference type="ARBA" id="ARBA00023014"/>
    </source>
</evidence>
<dbReference type="SFLD" id="SFLDS00029">
    <property type="entry name" value="Radical_SAM"/>
    <property type="match status" value="1"/>
</dbReference>